<dbReference type="InterPro" id="IPR011621">
    <property type="entry name" value="Metal-dep_PHydrolase_7TM_intra"/>
</dbReference>
<dbReference type="Pfam" id="PF07697">
    <property type="entry name" value="7TMR-HDED"/>
    <property type="match status" value="1"/>
</dbReference>
<evidence type="ECO:0000313" key="4">
    <source>
        <dbReference type="Proteomes" id="UP000199136"/>
    </source>
</evidence>
<dbReference type="STRING" id="82801.SAMN04488506_0912"/>
<dbReference type="CDD" id="cd00077">
    <property type="entry name" value="HDc"/>
    <property type="match status" value="1"/>
</dbReference>
<keyword evidence="4" id="KW-1185">Reference proteome</keyword>
<dbReference type="EMBL" id="FOXW01000003">
    <property type="protein sequence ID" value="SFQ19730.1"/>
    <property type="molecule type" value="Genomic_DNA"/>
</dbReference>
<dbReference type="Pfam" id="PF07698">
    <property type="entry name" value="7TM-7TMR_HD"/>
    <property type="match status" value="1"/>
</dbReference>
<dbReference type="SMART" id="SM00471">
    <property type="entry name" value="HDc"/>
    <property type="match status" value="1"/>
</dbReference>
<dbReference type="OrthoDB" id="9806952at2"/>
<protein>
    <recommendedName>
        <fullName evidence="2">HD/PDEase domain-containing protein</fullName>
    </recommendedName>
</protein>
<sequence>MMKVFTIVKNKLGKFFIPLIMLLFSSVLFALMYSGLKPDVLDIQLYEVADTTIRANSTVEDTAQTEINQKIAAENVAPVYSFNSELKNKQLSKVQLLFVTIEEIQKLEKARTTKPEGNDGENDPAAVVEEEPLTTEEKYSLFQEKTNNLEQAAQDFIAEIPEWIIVELLNTPSDTLTKLSDLVTTITSEKMSEPIRADQLKETIEDAQDTIQYSDLDNSYQRIGYLIVDQAIVENNIYNDQATEQARQQAMDNVQPVMILQGQVIVQEGHVVDSTDIHHLELLGMLDNEPSYQMLYSLLVLLAAQITGIYYITKIETTSSEKMTKIIVLYSLLVIVSVAIMKGLQLLQLAGINNIAFLYPAALAPMLANAFLSSRFSYFLNSFLPVFSIFVFADYKGTTSALIIAVVYSLNGLFGAFTKQRKEQIISGSLLWLMIIGNGIVMLSMILYLNQPVFTAQTLMMLVYSILGGILSYVFSIMLIPYIDVYYDDKAVLTMNELSNPNQPLLKLLLTKAPGTYHHSLMVANLSSNAVSAIGGDSLFTRVACYYHDVGKLTHPLFFVENLPSGMDNPHRLLSPYESKDIILGHVSEGVRILKEANMPESIIDICAQHHGTTLVKYFYAEAKKENPDVDESEFRYPGPKPQSREAAIINIADSAEAACRSMSNPTKKSIEDFVHSLIAERFREGQFNECSITMEELHIVENSLVESLVGTFHSRIEYPKMEPHNEKS</sequence>
<dbReference type="NCBIfam" id="TIGR00277">
    <property type="entry name" value="HDIG"/>
    <property type="match status" value="1"/>
</dbReference>
<proteinExistence type="predicted"/>
<dbReference type="Pfam" id="PF01966">
    <property type="entry name" value="HD"/>
    <property type="match status" value="1"/>
</dbReference>
<dbReference type="AlphaFoldDB" id="A0A1I5WJA4"/>
<feature type="transmembrane region" description="Helical" evidence="1">
    <location>
        <begin position="461"/>
        <end position="483"/>
    </location>
</feature>
<evidence type="ECO:0000259" key="2">
    <source>
        <dbReference type="SMART" id="SM00471"/>
    </source>
</evidence>
<feature type="transmembrane region" description="Helical" evidence="1">
    <location>
        <begin position="430"/>
        <end position="449"/>
    </location>
</feature>
<dbReference type="PANTHER" id="PTHR36442">
    <property type="entry name" value="CYCLIC-DI-AMP PHOSPHODIESTERASE PGPH"/>
    <property type="match status" value="1"/>
</dbReference>
<feature type="transmembrane region" description="Helical" evidence="1">
    <location>
        <begin position="346"/>
        <end position="364"/>
    </location>
</feature>
<dbReference type="InterPro" id="IPR003607">
    <property type="entry name" value="HD/PDEase_dom"/>
</dbReference>
<evidence type="ECO:0000313" key="3">
    <source>
        <dbReference type="EMBL" id="SFQ19730.1"/>
    </source>
</evidence>
<name>A0A1I5WJA4_9LACT</name>
<feature type="transmembrane region" description="Helical" evidence="1">
    <location>
        <begin position="376"/>
        <end position="393"/>
    </location>
</feature>
<dbReference type="Gene3D" id="1.10.3210.10">
    <property type="entry name" value="Hypothetical protein af1432"/>
    <property type="match status" value="1"/>
</dbReference>
<dbReference type="InterPro" id="IPR006674">
    <property type="entry name" value="HD_domain"/>
</dbReference>
<feature type="domain" description="HD/PDEase" evidence="2">
    <location>
        <begin position="512"/>
        <end position="668"/>
    </location>
</feature>
<feature type="transmembrane region" description="Helical" evidence="1">
    <location>
        <begin position="324"/>
        <end position="340"/>
    </location>
</feature>
<feature type="transmembrane region" description="Helical" evidence="1">
    <location>
        <begin position="294"/>
        <end position="312"/>
    </location>
</feature>
<dbReference type="RefSeq" id="WP_092479970.1">
    <property type="nucleotide sequence ID" value="NZ_FOXW01000003.1"/>
</dbReference>
<dbReference type="SUPFAM" id="SSF109604">
    <property type="entry name" value="HD-domain/PDEase-like"/>
    <property type="match status" value="1"/>
</dbReference>
<organism evidence="3 4">
    <name type="scientific">Desemzia incerta</name>
    <dbReference type="NCBI Taxonomy" id="82801"/>
    <lineage>
        <taxon>Bacteria</taxon>
        <taxon>Bacillati</taxon>
        <taxon>Bacillota</taxon>
        <taxon>Bacilli</taxon>
        <taxon>Lactobacillales</taxon>
        <taxon>Carnobacteriaceae</taxon>
        <taxon>Desemzia</taxon>
    </lineage>
</organism>
<dbReference type="InterPro" id="IPR011624">
    <property type="entry name" value="Metal-dep_PHydrolase_7TM_extra"/>
</dbReference>
<reference evidence="3 4" key="1">
    <citation type="submission" date="2016-10" db="EMBL/GenBank/DDBJ databases">
        <authorList>
            <person name="de Groot N.N."/>
        </authorList>
    </citation>
    <scope>NUCLEOTIDE SEQUENCE [LARGE SCALE GENOMIC DNA]</scope>
    <source>
        <strain evidence="3 4">DSM 20581</strain>
    </source>
</reference>
<keyword evidence="1" id="KW-0812">Transmembrane</keyword>
<dbReference type="InterPro" id="IPR052722">
    <property type="entry name" value="PgpH_phosphodiesterase"/>
</dbReference>
<feature type="transmembrane region" description="Helical" evidence="1">
    <location>
        <begin position="399"/>
        <end position="418"/>
    </location>
</feature>
<keyword evidence="1" id="KW-1133">Transmembrane helix</keyword>
<feature type="transmembrane region" description="Helical" evidence="1">
    <location>
        <begin position="12"/>
        <end position="33"/>
    </location>
</feature>
<keyword evidence="1" id="KW-0472">Membrane</keyword>
<accession>A0A1I5WJA4</accession>
<dbReference type="Proteomes" id="UP000199136">
    <property type="component" value="Unassembled WGS sequence"/>
</dbReference>
<dbReference type="InterPro" id="IPR006675">
    <property type="entry name" value="HDIG_dom"/>
</dbReference>
<evidence type="ECO:0000256" key="1">
    <source>
        <dbReference type="SAM" id="Phobius"/>
    </source>
</evidence>
<dbReference type="PANTHER" id="PTHR36442:SF1">
    <property type="entry name" value="CYCLIC-DI-AMP PHOSPHODIESTERASE PGPH"/>
    <property type="match status" value="1"/>
</dbReference>
<gene>
    <name evidence="3" type="ORF">SAMN04488506_0912</name>
</gene>